<dbReference type="PANTHER" id="PTHR37291">
    <property type="entry name" value="5-METHYLCYTOSINE-SPECIFIC RESTRICTION ENZYME B"/>
    <property type="match status" value="1"/>
</dbReference>
<dbReference type="Gene3D" id="3.40.50.300">
    <property type="entry name" value="P-loop containing nucleotide triphosphate hydrolases"/>
    <property type="match status" value="1"/>
</dbReference>
<dbReference type="Gene3D" id="3.10.590.10">
    <property type="entry name" value="ph1033 like domains"/>
    <property type="match status" value="1"/>
</dbReference>
<proteinExistence type="predicted"/>
<organism evidence="3 4">
    <name type="scientific">Salinimicrobium marinum</name>
    <dbReference type="NCBI Taxonomy" id="680283"/>
    <lineage>
        <taxon>Bacteria</taxon>
        <taxon>Pseudomonadati</taxon>
        <taxon>Bacteroidota</taxon>
        <taxon>Flavobacteriia</taxon>
        <taxon>Flavobacteriales</taxon>
        <taxon>Flavobacteriaceae</taxon>
        <taxon>Salinimicrobium</taxon>
    </lineage>
</organism>
<evidence type="ECO:0000313" key="4">
    <source>
        <dbReference type="Proteomes" id="UP000610456"/>
    </source>
</evidence>
<comment type="caution">
    <text evidence="3">The sequence shown here is derived from an EMBL/GenBank/DDBJ whole genome shotgun (WGS) entry which is preliminary data.</text>
</comment>
<dbReference type="Proteomes" id="UP000610456">
    <property type="component" value="Unassembled WGS sequence"/>
</dbReference>
<evidence type="ECO:0000259" key="1">
    <source>
        <dbReference type="Pfam" id="PF01878"/>
    </source>
</evidence>
<dbReference type="Pfam" id="PF07728">
    <property type="entry name" value="AAA_5"/>
    <property type="match status" value="1"/>
</dbReference>
<evidence type="ECO:0000259" key="2">
    <source>
        <dbReference type="Pfam" id="PF07728"/>
    </source>
</evidence>
<dbReference type="RefSeq" id="WP_189605668.1">
    <property type="nucleotide sequence ID" value="NZ_BMXB01000017.1"/>
</dbReference>
<dbReference type="GO" id="GO:0005524">
    <property type="term" value="F:ATP binding"/>
    <property type="evidence" value="ECO:0007669"/>
    <property type="project" value="InterPro"/>
</dbReference>
<evidence type="ECO:0008006" key="5">
    <source>
        <dbReference type="Google" id="ProtNLM"/>
    </source>
</evidence>
<dbReference type="InterPro" id="IPR015947">
    <property type="entry name" value="PUA-like_sf"/>
</dbReference>
<dbReference type="AlphaFoldDB" id="A0A918W1K9"/>
<feature type="domain" description="ATPase dynein-related AAA" evidence="2">
    <location>
        <begin position="585"/>
        <end position="716"/>
    </location>
</feature>
<dbReference type="InterPro" id="IPR052934">
    <property type="entry name" value="Methyl-DNA_Rec/Restrict_Enz"/>
</dbReference>
<dbReference type="Pfam" id="PF01878">
    <property type="entry name" value="EVE"/>
    <property type="match status" value="1"/>
</dbReference>
<dbReference type="InterPro" id="IPR011704">
    <property type="entry name" value="ATPase_dyneun-rel_AAA"/>
</dbReference>
<protein>
    <recommendedName>
        <fullName evidence="5">EVE domain-containing protein</fullName>
    </recommendedName>
</protein>
<keyword evidence="4" id="KW-1185">Reference proteome</keyword>
<reference evidence="3" key="2">
    <citation type="submission" date="2020-09" db="EMBL/GenBank/DDBJ databases">
        <authorList>
            <person name="Sun Q."/>
            <person name="Kim S."/>
        </authorList>
    </citation>
    <scope>NUCLEOTIDE SEQUENCE</scope>
    <source>
        <strain evidence="3">KCTC 12719</strain>
    </source>
</reference>
<dbReference type="SUPFAM" id="SSF52540">
    <property type="entry name" value="P-loop containing nucleoside triphosphate hydrolases"/>
    <property type="match status" value="1"/>
</dbReference>
<reference evidence="3" key="1">
    <citation type="journal article" date="2014" name="Int. J. Syst. Evol. Microbiol.">
        <title>Complete genome sequence of Corynebacterium casei LMG S-19264T (=DSM 44701T), isolated from a smear-ripened cheese.</title>
        <authorList>
            <consortium name="US DOE Joint Genome Institute (JGI-PGF)"/>
            <person name="Walter F."/>
            <person name="Albersmeier A."/>
            <person name="Kalinowski J."/>
            <person name="Ruckert C."/>
        </authorList>
    </citation>
    <scope>NUCLEOTIDE SEQUENCE</scope>
    <source>
        <strain evidence="3">KCTC 12719</strain>
    </source>
</reference>
<dbReference type="InterPro" id="IPR027417">
    <property type="entry name" value="P-loop_NTPase"/>
</dbReference>
<dbReference type="InterPro" id="IPR002740">
    <property type="entry name" value="EVE_domain"/>
</dbReference>
<dbReference type="PANTHER" id="PTHR37291:SF1">
    <property type="entry name" value="TYPE IV METHYL-DIRECTED RESTRICTION ENZYME ECOKMCRB SUBUNIT"/>
    <property type="match status" value="1"/>
</dbReference>
<dbReference type="GO" id="GO:0016887">
    <property type="term" value="F:ATP hydrolysis activity"/>
    <property type="evidence" value="ECO:0007669"/>
    <property type="project" value="InterPro"/>
</dbReference>
<accession>A0A918W1K9</accession>
<evidence type="ECO:0000313" key="3">
    <source>
        <dbReference type="EMBL" id="GHA47540.1"/>
    </source>
</evidence>
<name>A0A918W1K9_9FLAO</name>
<dbReference type="SUPFAM" id="SSF88697">
    <property type="entry name" value="PUA domain-like"/>
    <property type="match status" value="1"/>
</dbReference>
<gene>
    <name evidence="3" type="ORF">GCM10007103_30600</name>
</gene>
<feature type="domain" description="EVE" evidence="1">
    <location>
        <begin position="120"/>
        <end position="253"/>
    </location>
</feature>
<dbReference type="EMBL" id="BMXB01000017">
    <property type="protein sequence ID" value="GHA47540.1"/>
    <property type="molecule type" value="Genomic_DNA"/>
</dbReference>
<sequence>MAESNSTTNVKSEFAEWLLKHAPESYTFYLGSFSNSVLERLDEINSFFPDIDLFTIEFSNPEKIIEYIEKNISNKKARLRNPAFSQYDKKNSNGIPKAVIGKNNYLTFLKQRFNSTQEKRYWIFQGSPEIYDIERALRAGHLKSWKVAAHKDRIKPGDKVILWQTGEKAGCYALAEVISEVGDIQEESYEKQYYKDPVSASKEEDRVKIKVINYLADDPVLWSDIKGLPDFQHFKAGNQGTNFTATEEEYNKIKRMSVKVSHKQYWLYSPGKQAKHWEEFYSEGIIAIGWDRLGDLQKYSTKEEVIEKLQEWENSDSSKKNDATACDDFLKKVKKGDVIIVKKGKRTLLGCGVVTSDYFYDAKRDYFQKCREVDWKQKGSWNTEFDIVTKTLTDITPYKTEDPNYNTYYERLLGIMSGDKSAARMDYRVTLNRILYGPPGTGKTFQLQDSYFKEFTVQETSLNREQYLENIVSDLKWWQVAAIVLLDIKKSKVTDIVSHELLLIKIKLSNSKNPNATIWGYLQHYTDPECEYVKVADRSSNPIFYKDQNSYWEVKEDLLEQFYPEAYSILEEVKNYHPNPDKFIKNYEFVTFHQSFSYEDFIEGIKPNLDEEENIVSYRIEDGIFKKMCLKADADRENPYALFIDEINRGNVSSIFGELITLIEDDKRLGEENELRAKLPYSKTELGVPPNLHIIGTMNTADRSVEALDTALRRRFVFEEIMPRPELLRNIDFDGFSLEELLITINERIEALLDRDHTIGHSYFIKISGGDTEALQKAFENKIIPLLQEYFYHDYEKVALILGAGFVERKEGKVSFAKFPKLDLPEVLPSYHLKEVEDIESAVRILLNREDEAGE</sequence>